<dbReference type="EMBL" id="JAUDFV010000164">
    <property type="protein sequence ID" value="KAL2712895.1"/>
    <property type="molecule type" value="Genomic_DNA"/>
</dbReference>
<dbReference type="AlphaFoldDB" id="A0ABD1ZZK4"/>
<name>A0ABD1ZZK4_VESSQ</name>
<proteinExistence type="predicted"/>
<comment type="caution">
    <text evidence="1">The sequence shown here is derived from an EMBL/GenBank/DDBJ whole genome shotgun (WGS) entry which is preliminary data.</text>
</comment>
<evidence type="ECO:0000313" key="1">
    <source>
        <dbReference type="EMBL" id="KAL2712895.1"/>
    </source>
</evidence>
<dbReference type="Proteomes" id="UP001607302">
    <property type="component" value="Unassembled WGS sequence"/>
</dbReference>
<evidence type="ECO:0000313" key="2">
    <source>
        <dbReference type="Proteomes" id="UP001607302"/>
    </source>
</evidence>
<gene>
    <name evidence="1" type="ORF">V1478_017486</name>
</gene>
<reference evidence="1 2" key="1">
    <citation type="journal article" date="2024" name="Ann. Entomol. Soc. Am.">
        <title>Genomic analyses of the southern and eastern yellowjacket wasps (Hymenoptera: Vespidae) reveal evolutionary signatures of social life.</title>
        <authorList>
            <person name="Catto M.A."/>
            <person name="Caine P.B."/>
            <person name="Orr S.E."/>
            <person name="Hunt B.G."/>
            <person name="Goodisman M.A.D."/>
        </authorList>
    </citation>
    <scope>NUCLEOTIDE SEQUENCE [LARGE SCALE GENOMIC DNA]</scope>
    <source>
        <strain evidence="1">233</strain>
        <tissue evidence="1">Head and thorax</tissue>
    </source>
</reference>
<keyword evidence="2" id="KW-1185">Reference proteome</keyword>
<organism evidence="1 2">
    <name type="scientific">Vespula squamosa</name>
    <name type="common">Southern yellow jacket</name>
    <name type="synonym">Wasp</name>
    <dbReference type="NCBI Taxonomy" id="30214"/>
    <lineage>
        <taxon>Eukaryota</taxon>
        <taxon>Metazoa</taxon>
        <taxon>Ecdysozoa</taxon>
        <taxon>Arthropoda</taxon>
        <taxon>Hexapoda</taxon>
        <taxon>Insecta</taxon>
        <taxon>Pterygota</taxon>
        <taxon>Neoptera</taxon>
        <taxon>Endopterygota</taxon>
        <taxon>Hymenoptera</taxon>
        <taxon>Apocrita</taxon>
        <taxon>Aculeata</taxon>
        <taxon>Vespoidea</taxon>
        <taxon>Vespidae</taxon>
        <taxon>Vespinae</taxon>
        <taxon>Vespula</taxon>
    </lineage>
</organism>
<sequence>MSIYSADSLENIHRNTKIDNTSNGNNIVINLKQKDAKLRNRPPFYLKHVSSLSSSINSLSFAQA</sequence>
<protein>
    <submittedName>
        <fullName evidence="1">Uncharacterized protein</fullName>
    </submittedName>
</protein>
<accession>A0ABD1ZZK4</accession>